<keyword evidence="1" id="KW-0479">Metal-binding</keyword>
<keyword evidence="8" id="KW-1185">Reference proteome</keyword>
<dbReference type="GO" id="GO:0005975">
    <property type="term" value="P:carbohydrate metabolic process"/>
    <property type="evidence" value="ECO:0007669"/>
    <property type="project" value="InterPro"/>
</dbReference>
<dbReference type="PROSITE" id="PS51175">
    <property type="entry name" value="CBM6"/>
    <property type="match status" value="1"/>
</dbReference>
<dbReference type="GO" id="GO:0030246">
    <property type="term" value="F:carbohydrate binding"/>
    <property type="evidence" value="ECO:0007669"/>
    <property type="project" value="InterPro"/>
</dbReference>
<evidence type="ECO:0000256" key="3">
    <source>
        <dbReference type="SAM" id="MobiDB-lite"/>
    </source>
</evidence>
<dbReference type="PANTHER" id="PTHR10587:SF133">
    <property type="entry name" value="CHITIN DEACETYLASE 1-RELATED"/>
    <property type="match status" value="1"/>
</dbReference>
<name>A0A494Y6D1_9BACL</name>
<dbReference type="CDD" id="cd04078">
    <property type="entry name" value="CBM36_xylanase-like"/>
    <property type="match status" value="1"/>
</dbReference>
<feature type="domain" description="CBM6" evidence="5">
    <location>
        <begin position="242"/>
        <end position="359"/>
    </location>
</feature>
<dbReference type="InterPro" id="IPR008979">
    <property type="entry name" value="Galactose-bd-like_sf"/>
</dbReference>
<dbReference type="InterPro" id="IPR005084">
    <property type="entry name" value="CBM6"/>
</dbReference>
<dbReference type="EMBL" id="RBZM01000001">
    <property type="protein sequence ID" value="RKP58227.1"/>
    <property type="molecule type" value="Genomic_DNA"/>
</dbReference>
<dbReference type="Proteomes" id="UP000282076">
    <property type="component" value="Unassembled WGS sequence"/>
</dbReference>
<dbReference type="GO" id="GO:0016020">
    <property type="term" value="C:membrane"/>
    <property type="evidence" value="ECO:0007669"/>
    <property type="project" value="TreeGrafter"/>
</dbReference>
<evidence type="ECO:0000313" key="7">
    <source>
        <dbReference type="EMBL" id="RKP58227.1"/>
    </source>
</evidence>
<feature type="domain" description="NodB homology" evidence="6">
    <location>
        <begin position="38"/>
        <end position="214"/>
    </location>
</feature>
<dbReference type="SUPFAM" id="SSF88713">
    <property type="entry name" value="Glycoside hydrolase/deacetylase"/>
    <property type="match status" value="1"/>
</dbReference>
<evidence type="ECO:0000256" key="1">
    <source>
        <dbReference type="ARBA" id="ARBA00022723"/>
    </source>
</evidence>
<dbReference type="PROSITE" id="PS51677">
    <property type="entry name" value="NODB"/>
    <property type="match status" value="1"/>
</dbReference>
<dbReference type="OrthoDB" id="9812065at2"/>
<feature type="region of interest" description="Disordered" evidence="3">
    <location>
        <begin position="222"/>
        <end position="242"/>
    </location>
</feature>
<evidence type="ECO:0000259" key="6">
    <source>
        <dbReference type="PROSITE" id="PS51677"/>
    </source>
</evidence>
<dbReference type="Pfam" id="PF01522">
    <property type="entry name" value="Polysacc_deac_1"/>
    <property type="match status" value="1"/>
</dbReference>
<keyword evidence="2" id="KW-0378">Hydrolase</keyword>
<protein>
    <submittedName>
        <fullName evidence="7">Carbohydrate-binding protein</fullName>
    </submittedName>
</protein>
<reference evidence="7 8" key="1">
    <citation type="submission" date="2018-10" db="EMBL/GenBank/DDBJ databases">
        <title>Cohnella sp. M2MS4P-1, whole genome shotgun sequence.</title>
        <authorList>
            <person name="Tuo L."/>
        </authorList>
    </citation>
    <scope>NUCLEOTIDE SEQUENCE [LARGE SCALE GENOMIC DNA]</scope>
    <source>
        <strain evidence="7 8">M2MS4P-1</strain>
    </source>
</reference>
<organism evidence="7 8">
    <name type="scientific">Cohnella endophytica</name>
    <dbReference type="NCBI Taxonomy" id="2419778"/>
    <lineage>
        <taxon>Bacteria</taxon>
        <taxon>Bacillati</taxon>
        <taxon>Bacillota</taxon>
        <taxon>Bacilli</taxon>
        <taxon>Bacillales</taxon>
        <taxon>Paenibacillaceae</taxon>
        <taxon>Cohnella</taxon>
    </lineage>
</organism>
<evidence type="ECO:0000256" key="2">
    <source>
        <dbReference type="ARBA" id="ARBA00022801"/>
    </source>
</evidence>
<proteinExistence type="predicted"/>
<dbReference type="InterPro" id="IPR002509">
    <property type="entry name" value="NODB_dom"/>
</dbReference>
<sequence length="359" mass="37870">MFKAKLVKGATVMALLCTLISIPMMPMASAADANCPNGYVGLTYDDGPNPSNTTNLLNALKQAGLRATMFNIGQNAQNNPSLVQAQVSAGMWVGNHSYTHPHMTTLSSSQMSSEITRTQQAIQSATGTAPKLFRPPYGETNSTLKSIESQNGLTEVIWNVDSQDWNGASTAQIVAAAGTMQNGDVILMHDQYQTTLQAIPQIAQNLKNRGLCSGMISTSTGRAVAPDGGSGGGGTTPPGTSTRVEAENMTKGGQYTGNISSPFNGVALYANNDLVKFTQNFTSGTHNFSLRGASNNSNMARVDLKIGGVTKGSFYFGGSSPAVYTLNNVSHGTGNQEIQLVVTTDNGTWDAYLDYLEIT</sequence>
<dbReference type="RefSeq" id="WP_120974127.1">
    <property type="nucleotide sequence ID" value="NZ_RBZM01000001.1"/>
</dbReference>
<comment type="caution">
    <text evidence="7">The sequence shown here is derived from an EMBL/GenBank/DDBJ whole genome shotgun (WGS) entry which is preliminary data.</text>
</comment>
<keyword evidence="4" id="KW-0732">Signal</keyword>
<evidence type="ECO:0000313" key="8">
    <source>
        <dbReference type="Proteomes" id="UP000282076"/>
    </source>
</evidence>
<dbReference type="InterPro" id="IPR011330">
    <property type="entry name" value="Glyco_hydro/deAcase_b/a-brl"/>
</dbReference>
<dbReference type="GO" id="GO:0016810">
    <property type="term" value="F:hydrolase activity, acting on carbon-nitrogen (but not peptide) bonds"/>
    <property type="evidence" value="ECO:0007669"/>
    <property type="project" value="InterPro"/>
</dbReference>
<evidence type="ECO:0000256" key="4">
    <source>
        <dbReference type="SAM" id="SignalP"/>
    </source>
</evidence>
<feature type="signal peptide" evidence="4">
    <location>
        <begin position="1"/>
        <end position="30"/>
    </location>
</feature>
<dbReference type="AlphaFoldDB" id="A0A494Y6D1"/>
<dbReference type="Gene3D" id="2.60.120.260">
    <property type="entry name" value="Galactose-binding domain-like"/>
    <property type="match status" value="1"/>
</dbReference>
<dbReference type="PANTHER" id="PTHR10587">
    <property type="entry name" value="GLYCOSYL TRANSFERASE-RELATED"/>
    <property type="match status" value="1"/>
</dbReference>
<dbReference type="Gene3D" id="3.20.20.370">
    <property type="entry name" value="Glycoside hydrolase/deacetylase"/>
    <property type="match status" value="1"/>
</dbReference>
<dbReference type="GO" id="GO:0046872">
    <property type="term" value="F:metal ion binding"/>
    <property type="evidence" value="ECO:0007669"/>
    <property type="project" value="UniProtKB-KW"/>
</dbReference>
<dbReference type="SUPFAM" id="SSF49785">
    <property type="entry name" value="Galactose-binding domain-like"/>
    <property type="match status" value="1"/>
</dbReference>
<dbReference type="InterPro" id="IPR050248">
    <property type="entry name" value="Polysacc_deacetylase_ArnD"/>
</dbReference>
<dbReference type="Pfam" id="PF03422">
    <property type="entry name" value="CBM_6"/>
    <property type="match status" value="1"/>
</dbReference>
<dbReference type="CDD" id="cd10953">
    <property type="entry name" value="CE4_SlAXE_like"/>
    <property type="match status" value="1"/>
</dbReference>
<feature type="chain" id="PRO_5019810465" evidence="4">
    <location>
        <begin position="31"/>
        <end position="359"/>
    </location>
</feature>
<gene>
    <name evidence="7" type="ORF">D7Z26_01640</name>
</gene>
<accession>A0A494Y6D1</accession>
<evidence type="ECO:0000259" key="5">
    <source>
        <dbReference type="PROSITE" id="PS51175"/>
    </source>
</evidence>